<gene>
    <name evidence="2" type="ORF">GCM10025868_42230</name>
</gene>
<feature type="region of interest" description="Disordered" evidence="1">
    <location>
        <begin position="1"/>
        <end position="35"/>
    </location>
</feature>
<accession>A0ABQ6JLU1</accession>
<keyword evidence="3" id="KW-1185">Reference proteome</keyword>
<dbReference type="Proteomes" id="UP001157017">
    <property type="component" value="Unassembled WGS sequence"/>
</dbReference>
<reference evidence="3" key="1">
    <citation type="journal article" date="2019" name="Int. J. Syst. Evol. Microbiol.">
        <title>The Global Catalogue of Microorganisms (GCM) 10K type strain sequencing project: providing services to taxonomists for standard genome sequencing and annotation.</title>
        <authorList>
            <consortium name="The Broad Institute Genomics Platform"/>
            <consortium name="The Broad Institute Genome Sequencing Center for Infectious Disease"/>
            <person name="Wu L."/>
            <person name="Ma J."/>
        </authorList>
    </citation>
    <scope>NUCLEOTIDE SEQUENCE [LARGE SCALE GENOMIC DNA]</scope>
    <source>
        <strain evidence="3">NBRC 108730</strain>
    </source>
</reference>
<proteinExistence type="predicted"/>
<feature type="compositionally biased region" description="Basic and acidic residues" evidence="1">
    <location>
        <begin position="24"/>
        <end position="35"/>
    </location>
</feature>
<evidence type="ECO:0000256" key="1">
    <source>
        <dbReference type="SAM" id="MobiDB-lite"/>
    </source>
</evidence>
<protein>
    <submittedName>
        <fullName evidence="2">Uncharacterized protein</fullName>
    </submittedName>
</protein>
<comment type="caution">
    <text evidence="2">The sequence shown here is derived from an EMBL/GenBank/DDBJ whole genome shotgun (WGS) entry which is preliminary data.</text>
</comment>
<dbReference type="EMBL" id="BSUZ01000001">
    <property type="protein sequence ID" value="GMA88973.1"/>
    <property type="molecule type" value="Genomic_DNA"/>
</dbReference>
<name>A0ABQ6JLU1_9ACTN</name>
<sequence>MHLDPGGHHRVGRGELGQRVAADVAREQPGHERLPEGEVVVRCRRGLGGIGGIGGILGVGGAGRAGGRLPREVEVGQAR</sequence>
<evidence type="ECO:0000313" key="3">
    <source>
        <dbReference type="Proteomes" id="UP001157017"/>
    </source>
</evidence>
<organism evidence="2 3">
    <name type="scientific">Angustibacter aerolatus</name>
    <dbReference type="NCBI Taxonomy" id="1162965"/>
    <lineage>
        <taxon>Bacteria</taxon>
        <taxon>Bacillati</taxon>
        <taxon>Actinomycetota</taxon>
        <taxon>Actinomycetes</taxon>
        <taxon>Kineosporiales</taxon>
        <taxon>Kineosporiaceae</taxon>
    </lineage>
</organism>
<evidence type="ECO:0000313" key="2">
    <source>
        <dbReference type="EMBL" id="GMA88973.1"/>
    </source>
</evidence>